<feature type="region of interest" description="Disordered" evidence="1">
    <location>
        <begin position="66"/>
        <end position="103"/>
    </location>
</feature>
<evidence type="ECO:0000256" key="1">
    <source>
        <dbReference type="SAM" id="MobiDB-lite"/>
    </source>
</evidence>
<dbReference type="AlphaFoldDB" id="A0A7K0DYS5"/>
<evidence type="ECO:0000256" key="2">
    <source>
        <dbReference type="SAM" id="Phobius"/>
    </source>
</evidence>
<keyword evidence="2" id="KW-0472">Membrane</keyword>
<organism evidence="3 4">
    <name type="scientific">Nocardia aurantia</name>
    <dbReference type="NCBI Taxonomy" id="2585199"/>
    <lineage>
        <taxon>Bacteria</taxon>
        <taxon>Bacillati</taxon>
        <taxon>Actinomycetota</taxon>
        <taxon>Actinomycetes</taxon>
        <taxon>Mycobacteriales</taxon>
        <taxon>Nocardiaceae</taxon>
        <taxon>Nocardia</taxon>
    </lineage>
</organism>
<accession>A0A7K0DYS5</accession>
<dbReference type="Proteomes" id="UP000431401">
    <property type="component" value="Unassembled WGS sequence"/>
</dbReference>
<name>A0A7K0DYS5_9NOCA</name>
<gene>
    <name evidence="3" type="ORF">NRB56_63010</name>
</gene>
<dbReference type="EMBL" id="WEGI01000014">
    <property type="protein sequence ID" value="MQY30698.1"/>
    <property type="molecule type" value="Genomic_DNA"/>
</dbReference>
<comment type="caution">
    <text evidence="3">The sequence shown here is derived from an EMBL/GenBank/DDBJ whole genome shotgun (WGS) entry which is preliminary data.</text>
</comment>
<sequence>MGARWEAVAPVAVPTAVTAVVTTASSAVVNLATSDNAAWWLWLIAAGLTAISFGAALWLHLRQPATAPSGTPSEPVGGNQASLTVTGDGNTTVQAGRDATVSQDRSIAIDTGGGDFHGTAATGDHTRVVNAPGVVIGAIGDHNNQTNHLHHPR</sequence>
<keyword evidence="4" id="KW-1185">Reference proteome</keyword>
<reference evidence="3 4" key="1">
    <citation type="submission" date="2019-10" db="EMBL/GenBank/DDBJ databases">
        <title>Nocardia macrotermitis sp. nov. and Nocardia aurantia sp. nov., isolated from the gut of fungus growing-termite Macrotermes natalensis.</title>
        <authorList>
            <person name="Benndorf R."/>
            <person name="Schwitalla J."/>
            <person name="Martin K."/>
            <person name="De Beer W."/>
            <person name="Kaster A.-K."/>
            <person name="Vollmers J."/>
            <person name="Poulsen M."/>
            <person name="Beemelmanns C."/>
        </authorList>
    </citation>
    <scope>NUCLEOTIDE SEQUENCE [LARGE SCALE GENOMIC DNA]</scope>
    <source>
        <strain evidence="3 4">RB56</strain>
    </source>
</reference>
<evidence type="ECO:0000313" key="4">
    <source>
        <dbReference type="Proteomes" id="UP000431401"/>
    </source>
</evidence>
<evidence type="ECO:0000313" key="3">
    <source>
        <dbReference type="EMBL" id="MQY30698.1"/>
    </source>
</evidence>
<feature type="transmembrane region" description="Helical" evidence="2">
    <location>
        <begin position="39"/>
        <end position="59"/>
    </location>
</feature>
<feature type="transmembrane region" description="Helical" evidence="2">
    <location>
        <begin position="7"/>
        <end position="33"/>
    </location>
</feature>
<keyword evidence="2" id="KW-1133">Transmembrane helix</keyword>
<keyword evidence="2" id="KW-0812">Transmembrane</keyword>
<feature type="compositionally biased region" description="Polar residues" evidence="1">
    <location>
        <begin position="79"/>
        <end position="103"/>
    </location>
</feature>
<proteinExistence type="predicted"/>
<protein>
    <submittedName>
        <fullName evidence="3">Uncharacterized protein</fullName>
    </submittedName>
</protein>